<evidence type="ECO:0000259" key="1">
    <source>
        <dbReference type="PROSITE" id="PS50994"/>
    </source>
</evidence>
<sequence>MPSDPYHAVSLVRLCRLLGVSRQAYYQHLWVREERSIEEHLIVQQVHEIRKTHRRMGGRKLYELLEPFMLEHQIKMGRDALFDLLGRNYLLVKKRRSRVYTTQSSHWLRKYPNLIKDQSIDRKNQVWVSDITYWKSKSKNYYISFITDAYSKKIVGYRIAETLEAVESVRALKMAVSGLKKEPDSPLSLIHHSDRGIQYCCKEYVKLLQDNQINISMTEHGDPLENAIAERVNGIIKNEYLNDYEVDNLTEARALLKEIVKLYNEERPHMSLDMLTPELVHQQNLNPKGLWKNYYKKKPDIVNIDQDNQTTVNLLQY</sequence>
<dbReference type="Pfam" id="PF13683">
    <property type="entry name" value="rve_3"/>
    <property type="match status" value="1"/>
</dbReference>
<dbReference type="SUPFAM" id="SSF53098">
    <property type="entry name" value="Ribonuclease H-like"/>
    <property type="match status" value="1"/>
</dbReference>
<keyword evidence="3" id="KW-1185">Reference proteome</keyword>
<dbReference type="Proteomes" id="UP000075583">
    <property type="component" value="Unassembled WGS sequence"/>
</dbReference>
<dbReference type="NCBIfam" id="NF033516">
    <property type="entry name" value="transpos_IS3"/>
    <property type="match status" value="1"/>
</dbReference>
<dbReference type="GO" id="GO:0003676">
    <property type="term" value="F:nucleic acid binding"/>
    <property type="evidence" value="ECO:0007669"/>
    <property type="project" value="InterPro"/>
</dbReference>
<gene>
    <name evidence="2" type="ORF">MB14_13165</name>
</gene>
<accession>A0A150XSQ7</accession>
<reference evidence="2" key="1">
    <citation type="submission" date="2016-01" db="EMBL/GenBank/DDBJ databases">
        <title>Genome sequencing of Roseivirga ehrenbergii KMM 6017.</title>
        <authorList>
            <person name="Selvaratnam C."/>
            <person name="Thevarajoo S."/>
            <person name="Goh K.M."/>
            <person name="Ee R."/>
            <person name="Chan K.-G."/>
            <person name="Chong C.S."/>
        </authorList>
    </citation>
    <scope>NUCLEOTIDE SEQUENCE [LARGE SCALE GENOMIC DNA]</scope>
    <source>
        <strain evidence="2">KMM 6017</strain>
    </source>
</reference>
<dbReference type="EMBL" id="LQZQ01000002">
    <property type="protein sequence ID" value="KYG81751.1"/>
    <property type="molecule type" value="Genomic_DNA"/>
</dbReference>
<comment type="caution">
    <text evidence="2">The sequence shown here is derived from an EMBL/GenBank/DDBJ whole genome shotgun (WGS) entry which is preliminary data.</text>
</comment>
<evidence type="ECO:0000313" key="3">
    <source>
        <dbReference type="Proteomes" id="UP000075583"/>
    </source>
</evidence>
<dbReference type="InterPro" id="IPR048020">
    <property type="entry name" value="Transpos_IS3"/>
</dbReference>
<dbReference type="InterPro" id="IPR012337">
    <property type="entry name" value="RNaseH-like_sf"/>
</dbReference>
<feature type="domain" description="Integrase catalytic" evidence="1">
    <location>
        <begin position="108"/>
        <end position="285"/>
    </location>
</feature>
<proteinExistence type="predicted"/>
<dbReference type="InterPro" id="IPR036397">
    <property type="entry name" value="RNaseH_sf"/>
</dbReference>
<dbReference type="AlphaFoldDB" id="A0A150XSQ7"/>
<name>A0A150XSQ7_ROSEK</name>
<dbReference type="STRING" id="279360.MB14_13165"/>
<dbReference type="InterPro" id="IPR050900">
    <property type="entry name" value="Transposase_IS3/IS150/IS904"/>
</dbReference>
<evidence type="ECO:0000313" key="2">
    <source>
        <dbReference type="EMBL" id="KYG81751.1"/>
    </source>
</evidence>
<dbReference type="PANTHER" id="PTHR46889:SF5">
    <property type="entry name" value="INTEGRASE PROTEIN"/>
    <property type="match status" value="1"/>
</dbReference>
<organism evidence="2 3">
    <name type="scientific">Roseivirga ehrenbergii (strain DSM 102268 / JCM 13514 / KCTC 12282 / NCIMB 14502 / KMM 6017)</name>
    <dbReference type="NCBI Taxonomy" id="279360"/>
    <lineage>
        <taxon>Bacteria</taxon>
        <taxon>Pseudomonadati</taxon>
        <taxon>Bacteroidota</taxon>
        <taxon>Cytophagia</taxon>
        <taxon>Cytophagales</taxon>
        <taxon>Roseivirgaceae</taxon>
        <taxon>Roseivirga</taxon>
    </lineage>
</organism>
<protein>
    <recommendedName>
        <fullName evidence="1">Integrase catalytic domain-containing protein</fullName>
    </recommendedName>
</protein>
<dbReference type="GO" id="GO:0015074">
    <property type="term" value="P:DNA integration"/>
    <property type="evidence" value="ECO:0007669"/>
    <property type="project" value="InterPro"/>
</dbReference>
<dbReference type="PROSITE" id="PS50994">
    <property type="entry name" value="INTEGRASE"/>
    <property type="match status" value="1"/>
</dbReference>
<dbReference type="Gene3D" id="3.30.420.10">
    <property type="entry name" value="Ribonuclease H-like superfamily/Ribonuclease H"/>
    <property type="match status" value="1"/>
</dbReference>
<dbReference type="InterPro" id="IPR001584">
    <property type="entry name" value="Integrase_cat-core"/>
</dbReference>
<dbReference type="PANTHER" id="PTHR46889">
    <property type="entry name" value="TRANSPOSASE INSF FOR INSERTION SEQUENCE IS3B-RELATED"/>
    <property type="match status" value="1"/>
</dbReference>